<dbReference type="Proteomes" id="UP000886520">
    <property type="component" value="Chromosome 12"/>
</dbReference>
<dbReference type="EMBL" id="JABFUD020000012">
    <property type="protein sequence ID" value="KAI5072093.1"/>
    <property type="molecule type" value="Genomic_DNA"/>
</dbReference>
<keyword evidence="3" id="KW-1185">Reference proteome</keyword>
<evidence type="ECO:0000313" key="3">
    <source>
        <dbReference type="Proteomes" id="UP000886520"/>
    </source>
</evidence>
<accession>A0A9D4URL0</accession>
<feature type="transmembrane region" description="Helical" evidence="1">
    <location>
        <begin position="18"/>
        <end position="38"/>
    </location>
</feature>
<comment type="caution">
    <text evidence="2">The sequence shown here is derived from an EMBL/GenBank/DDBJ whole genome shotgun (WGS) entry which is preliminary data.</text>
</comment>
<keyword evidence="1" id="KW-0812">Transmembrane</keyword>
<organism evidence="2 3">
    <name type="scientific">Adiantum capillus-veneris</name>
    <name type="common">Maidenhair fern</name>
    <dbReference type="NCBI Taxonomy" id="13818"/>
    <lineage>
        <taxon>Eukaryota</taxon>
        <taxon>Viridiplantae</taxon>
        <taxon>Streptophyta</taxon>
        <taxon>Embryophyta</taxon>
        <taxon>Tracheophyta</taxon>
        <taxon>Polypodiopsida</taxon>
        <taxon>Polypodiidae</taxon>
        <taxon>Polypodiales</taxon>
        <taxon>Pteridineae</taxon>
        <taxon>Pteridaceae</taxon>
        <taxon>Vittarioideae</taxon>
        <taxon>Adiantum</taxon>
    </lineage>
</organism>
<proteinExistence type="predicted"/>
<keyword evidence="1" id="KW-0472">Membrane</keyword>
<reference evidence="2" key="1">
    <citation type="submission" date="2021-01" db="EMBL/GenBank/DDBJ databases">
        <title>Adiantum capillus-veneris genome.</title>
        <authorList>
            <person name="Fang Y."/>
            <person name="Liao Q."/>
        </authorList>
    </citation>
    <scope>NUCLEOTIDE SEQUENCE</scope>
    <source>
        <strain evidence="2">H3</strain>
        <tissue evidence="2">Leaf</tissue>
    </source>
</reference>
<protein>
    <submittedName>
        <fullName evidence="2">Uncharacterized protein</fullName>
    </submittedName>
</protein>
<sequence length="71" mass="8181">MQLIQVVRDCFRVDRISCVVRMAIVIIVSCKFVIHFIVHIHAVINGQVVQHTTDNHHLRDFDDIGVLDFAI</sequence>
<evidence type="ECO:0000256" key="1">
    <source>
        <dbReference type="SAM" id="Phobius"/>
    </source>
</evidence>
<name>A0A9D4URL0_ADICA</name>
<keyword evidence="1" id="KW-1133">Transmembrane helix</keyword>
<dbReference type="AlphaFoldDB" id="A0A9D4URL0"/>
<evidence type="ECO:0000313" key="2">
    <source>
        <dbReference type="EMBL" id="KAI5072093.1"/>
    </source>
</evidence>
<gene>
    <name evidence="2" type="ORF">GOP47_0012199</name>
</gene>